<protein>
    <recommendedName>
        <fullName evidence="7">FYVE-type domain-containing protein</fullName>
    </recommendedName>
</protein>
<dbReference type="SUPFAM" id="SSF57903">
    <property type="entry name" value="FYVE/PHD zinc finger"/>
    <property type="match status" value="1"/>
</dbReference>
<gene>
    <name evidence="8" type="ORF">MKW98_028902</name>
</gene>
<feature type="repeat" description="RCC1" evidence="6">
    <location>
        <begin position="490"/>
        <end position="541"/>
    </location>
</feature>
<comment type="caution">
    <text evidence="8">The sequence shown here is derived from an EMBL/GenBank/DDBJ whole genome shotgun (WGS) entry which is preliminary data.</text>
</comment>
<accession>A0AAD4S2K1</accession>
<dbReference type="InterPro" id="IPR009091">
    <property type="entry name" value="RCC1/BLIP-II"/>
</dbReference>
<dbReference type="Proteomes" id="UP001202328">
    <property type="component" value="Unassembled WGS sequence"/>
</dbReference>
<dbReference type="SUPFAM" id="SSF50985">
    <property type="entry name" value="RCC1/BLIP-II"/>
    <property type="match status" value="1"/>
</dbReference>
<keyword evidence="1" id="KW-0479">Metal-binding</keyword>
<dbReference type="InterPro" id="IPR001849">
    <property type="entry name" value="PH_domain"/>
</dbReference>
<dbReference type="PROSITE" id="PS50178">
    <property type="entry name" value="ZF_FYVE"/>
    <property type="match status" value="1"/>
</dbReference>
<keyword evidence="4" id="KW-0862">Zinc</keyword>
<dbReference type="InterPro" id="IPR058923">
    <property type="entry name" value="RCC1-like_dom"/>
</dbReference>
<dbReference type="InterPro" id="IPR011011">
    <property type="entry name" value="Znf_FYVE_PHD"/>
</dbReference>
<keyword evidence="9" id="KW-1185">Reference proteome</keyword>
<keyword evidence="3 5" id="KW-0863">Zinc-finger</keyword>
<dbReference type="SUPFAM" id="SSF50729">
    <property type="entry name" value="PH domain-like"/>
    <property type="match status" value="1"/>
</dbReference>
<dbReference type="SMART" id="SM00064">
    <property type="entry name" value="FYVE"/>
    <property type="match status" value="1"/>
</dbReference>
<evidence type="ECO:0000256" key="2">
    <source>
        <dbReference type="ARBA" id="ARBA00022737"/>
    </source>
</evidence>
<evidence type="ECO:0000256" key="6">
    <source>
        <dbReference type="PROSITE-ProRule" id="PRU00235"/>
    </source>
</evidence>
<feature type="repeat" description="RCC1" evidence="6">
    <location>
        <begin position="268"/>
        <end position="319"/>
    </location>
</feature>
<evidence type="ECO:0000259" key="7">
    <source>
        <dbReference type="PROSITE" id="PS50178"/>
    </source>
</evidence>
<dbReference type="Pfam" id="PF01363">
    <property type="entry name" value="FYVE"/>
    <property type="match status" value="1"/>
</dbReference>
<sequence>MLQDETHLLWYSGKKERRLSLDSVTKILIGQRTVNFERQPLPEKECQSFSLIYADGERSLDLICKDKVQAETWCTGLRALISSSNHLRILKSRKGVKSCVNSPAGYTRRKHELGIVLEEPIEISQVRSLCASPSRSLVRCLSKRLPYSSNIVCSSEPRIADPAIHDDFIEKKGDASLITEYQTSFPSGSTSQSQPFPPTKCDDVLKDILIWGEGIEGGYLGGAVDKMGNRYCARTDSLLPKLLESTENLDIKNISFGGKHAALVTRQGEVFCWGHEKGGRLGHKVDIDVFYPKIVETLNGVHVDSVACGECSTSALTHSGELYTWGVNCVGGDLLENSGNRNKWWPQKISGPLNGIYVSSVTCGEWHTAIVSSSGQLFTYGQGTFGVLGHGNLLSASQPKEVEYLKGLWVKSVACGPWHMAAVVDIKFHASNPNSSGGKLFTWGDGDKGKLGHLDQGRKTLPTCVARLMHYDFVQVSCGRMLTVGLMNTGKVCTIGTAANVQLGDPQARDKSITIIEGKLKGEFVMGVSSGSYHTAVLTSRGKVFTWGKGENGQLGLGDTEDRNSPTLVEALRERQVESVICASNYTAAICVHKSIFSTHQSSCSGCRIVFRFTRKKYNCYNCGFVFCRVCCNKKVINASLAPNNNKHHRVCSSCYAKLMK</sequence>
<name>A0AAD4S2K1_9MAGN</name>
<evidence type="ECO:0000256" key="3">
    <source>
        <dbReference type="ARBA" id="ARBA00022771"/>
    </source>
</evidence>
<dbReference type="InterPro" id="IPR000306">
    <property type="entry name" value="Znf_FYVE"/>
</dbReference>
<dbReference type="InterPro" id="IPR017455">
    <property type="entry name" value="Znf_FYVE-rel"/>
</dbReference>
<feature type="repeat" description="RCC1" evidence="6">
    <location>
        <begin position="320"/>
        <end position="374"/>
    </location>
</feature>
<feature type="repeat" description="RCC1" evidence="6">
    <location>
        <begin position="438"/>
        <end position="489"/>
    </location>
</feature>
<dbReference type="Gene3D" id="2.130.10.30">
    <property type="entry name" value="Regulator of chromosome condensation 1/beta-lactamase-inhibitor protein II"/>
    <property type="match status" value="2"/>
</dbReference>
<organism evidence="8 9">
    <name type="scientific">Papaver atlanticum</name>
    <dbReference type="NCBI Taxonomy" id="357466"/>
    <lineage>
        <taxon>Eukaryota</taxon>
        <taxon>Viridiplantae</taxon>
        <taxon>Streptophyta</taxon>
        <taxon>Embryophyta</taxon>
        <taxon>Tracheophyta</taxon>
        <taxon>Spermatophyta</taxon>
        <taxon>Magnoliopsida</taxon>
        <taxon>Ranunculales</taxon>
        <taxon>Papaveraceae</taxon>
        <taxon>Papaveroideae</taxon>
        <taxon>Papaver</taxon>
    </lineage>
</organism>
<dbReference type="PROSITE" id="PS50012">
    <property type="entry name" value="RCC1_3"/>
    <property type="match status" value="7"/>
</dbReference>
<keyword evidence="2" id="KW-0677">Repeat</keyword>
<dbReference type="CDD" id="cd13365">
    <property type="entry name" value="PH_PLC_plant-like"/>
    <property type="match status" value="1"/>
</dbReference>
<feature type="repeat" description="RCC1" evidence="6">
    <location>
        <begin position="206"/>
        <end position="267"/>
    </location>
</feature>
<dbReference type="Gene3D" id="3.30.40.10">
    <property type="entry name" value="Zinc/RING finger domain, C3HC4 (zinc finger)"/>
    <property type="match status" value="1"/>
</dbReference>
<evidence type="ECO:0000313" key="9">
    <source>
        <dbReference type="Proteomes" id="UP001202328"/>
    </source>
</evidence>
<proteinExistence type="predicted"/>
<dbReference type="InterPro" id="IPR051210">
    <property type="entry name" value="Ub_ligase/GEF_domain"/>
</dbReference>
<dbReference type="PRINTS" id="PR00633">
    <property type="entry name" value="RCCNDNSATION"/>
</dbReference>
<evidence type="ECO:0000256" key="4">
    <source>
        <dbReference type="ARBA" id="ARBA00022833"/>
    </source>
</evidence>
<dbReference type="PROSITE" id="PS00626">
    <property type="entry name" value="RCC1_2"/>
    <property type="match status" value="1"/>
</dbReference>
<evidence type="ECO:0000313" key="8">
    <source>
        <dbReference type="EMBL" id="KAI3857638.1"/>
    </source>
</evidence>
<dbReference type="Pfam" id="PF16457">
    <property type="entry name" value="PH_12"/>
    <property type="match status" value="1"/>
</dbReference>
<feature type="domain" description="FYVE-type" evidence="7">
    <location>
        <begin position="598"/>
        <end position="660"/>
    </location>
</feature>
<dbReference type="EMBL" id="JAJJMB010014829">
    <property type="protein sequence ID" value="KAI3857638.1"/>
    <property type="molecule type" value="Genomic_DNA"/>
</dbReference>
<feature type="repeat" description="RCC1" evidence="6">
    <location>
        <begin position="542"/>
        <end position="593"/>
    </location>
</feature>
<dbReference type="InterPro" id="IPR000408">
    <property type="entry name" value="Reg_chr_condens"/>
</dbReference>
<dbReference type="Gene3D" id="2.30.29.30">
    <property type="entry name" value="Pleckstrin-homology domain (PH domain)/Phosphotyrosine-binding domain (PTB)"/>
    <property type="match status" value="1"/>
</dbReference>
<dbReference type="Pfam" id="PF25390">
    <property type="entry name" value="WD40_RLD"/>
    <property type="match status" value="1"/>
</dbReference>
<dbReference type="InterPro" id="IPR013083">
    <property type="entry name" value="Znf_RING/FYVE/PHD"/>
</dbReference>
<dbReference type="InterPro" id="IPR011993">
    <property type="entry name" value="PH-like_dom_sf"/>
</dbReference>
<dbReference type="PANTHER" id="PTHR22870:SF350">
    <property type="entry name" value="F12P19.9 PROTEIN"/>
    <property type="match status" value="1"/>
</dbReference>
<evidence type="ECO:0000256" key="1">
    <source>
        <dbReference type="ARBA" id="ARBA00022723"/>
    </source>
</evidence>
<evidence type="ECO:0000256" key="5">
    <source>
        <dbReference type="PROSITE-ProRule" id="PRU00091"/>
    </source>
</evidence>
<dbReference type="CDD" id="cd00065">
    <property type="entry name" value="FYVE_like_SF"/>
    <property type="match status" value="1"/>
</dbReference>
<dbReference type="PANTHER" id="PTHR22870">
    <property type="entry name" value="REGULATOR OF CHROMOSOME CONDENSATION"/>
    <property type="match status" value="1"/>
</dbReference>
<dbReference type="AlphaFoldDB" id="A0AAD4S2K1"/>
<feature type="repeat" description="RCC1" evidence="6">
    <location>
        <begin position="375"/>
        <end position="426"/>
    </location>
</feature>
<dbReference type="GO" id="GO:0008270">
    <property type="term" value="F:zinc ion binding"/>
    <property type="evidence" value="ECO:0007669"/>
    <property type="project" value="UniProtKB-KW"/>
</dbReference>
<reference evidence="8" key="1">
    <citation type="submission" date="2022-04" db="EMBL/GenBank/DDBJ databases">
        <title>A functionally conserved STORR gene fusion in Papaver species that diverged 16.8 million years ago.</title>
        <authorList>
            <person name="Catania T."/>
        </authorList>
    </citation>
    <scope>NUCLEOTIDE SEQUENCE</scope>
    <source>
        <strain evidence="8">S-188037</strain>
    </source>
</reference>